<protein>
    <submittedName>
        <fullName evidence="4">Uncharacterized protein</fullName>
    </submittedName>
</protein>
<evidence type="ECO:0000313" key="5">
    <source>
        <dbReference type="Proteomes" id="UP000499080"/>
    </source>
</evidence>
<feature type="compositionally biased region" description="Basic residues" evidence="1">
    <location>
        <begin position="57"/>
        <end position="69"/>
    </location>
</feature>
<dbReference type="Proteomes" id="UP000499080">
    <property type="component" value="Unassembled WGS sequence"/>
</dbReference>
<name>A0A4Y2EQA1_ARAVE</name>
<organism evidence="4 5">
    <name type="scientific">Araneus ventricosus</name>
    <name type="common">Orbweaver spider</name>
    <name type="synonym">Epeira ventricosa</name>
    <dbReference type="NCBI Taxonomy" id="182803"/>
    <lineage>
        <taxon>Eukaryota</taxon>
        <taxon>Metazoa</taxon>
        <taxon>Ecdysozoa</taxon>
        <taxon>Arthropoda</taxon>
        <taxon>Chelicerata</taxon>
        <taxon>Arachnida</taxon>
        <taxon>Araneae</taxon>
        <taxon>Araneomorphae</taxon>
        <taxon>Entelegynae</taxon>
        <taxon>Araneoidea</taxon>
        <taxon>Araneidae</taxon>
        <taxon>Araneus</taxon>
    </lineage>
</organism>
<evidence type="ECO:0000256" key="1">
    <source>
        <dbReference type="SAM" id="MobiDB-lite"/>
    </source>
</evidence>
<accession>A0A4Y2EQA1</accession>
<proteinExistence type="predicted"/>
<feature type="region of interest" description="Disordered" evidence="1">
    <location>
        <begin position="1"/>
        <end position="80"/>
    </location>
</feature>
<feature type="compositionally biased region" description="Basic and acidic residues" evidence="1">
    <location>
        <begin position="1"/>
        <end position="10"/>
    </location>
</feature>
<dbReference type="EMBL" id="BGPR01247224">
    <property type="protein sequence ID" value="GBM30186.1"/>
    <property type="molecule type" value="Genomic_DNA"/>
</dbReference>
<reference evidence="4 5" key="1">
    <citation type="journal article" date="2019" name="Sci. Rep.">
        <title>Orb-weaving spider Araneus ventricosus genome elucidates the spidroin gene catalogue.</title>
        <authorList>
            <person name="Kono N."/>
            <person name="Nakamura H."/>
            <person name="Ohtoshi R."/>
            <person name="Moran D.A.P."/>
            <person name="Shinohara A."/>
            <person name="Yoshida Y."/>
            <person name="Fujiwara M."/>
            <person name="Mori M."/>
            <person name="Tomita M."/>
            <person name="Arakawa K."/>
        </authorList>
    </citation>
    <scope>NUCLEOTIDE SEQUENCE [LARGE SCALE GENOMIC DNA]</scope>
</reference>
<feature type="non-terminal residue" evidence="4">
    <location>
        <position position="1"/>
    </location>
</feature>
<feature type="compositionally biased region" description="Gly residues" evidence="1">
    <location>
        <begin position="34"/>
        <end position="53"/>
    </location>
</feature>
<dbReference type="EMBL" id="BGPR01247211">
    <property type="protein sequence ID" value="GBM30137.1"/>
    <property type="molecule type" value="Genomic_DNA"/>
</dbReference>
<sequence length="103" mass="11361">VHVVRERPPPLEEGEQDDLGAAQQDGIPRRGVGRQEGGLQGGGGRCLLPGGGETATHAHRTRQRRRHVASRCSLSSVEDNSSGQRLESYAIYHYHHLTDPRFE</sequence>
<evidence type="ECO:0000313" key="4">
    <source>
        <dbReference type="EMBL" id="GBM30186.1"/>
    </source>
</evidence>
<comment type="caution">
    <text evidence="4">The sequence shown here is derived from an EMBL/GenBank/DDBJ whole genome shotgun (WGS) entry which is preliminary data.</text>
</comment>
<gene>
    <name evidence="2" type="ORF">AVEN_182638_1</name>
    <name evidence="3" type="ORF">AVEN_201902_1</name>
    <name evidence="4" type="ORF">AVEN_222055_1</name>
</gene>
<dbReference type="EMBL" id="BGPR01247208">
    <property type="protein sequence ID" value="GBM30121.1"/>
    <property type="molecule type" value="Genomic_DNA"/>
</dbReference>
<keyword evidence="5" id="KW-1185">Reference proteome</keyword>
<dbReference type="AlphaFoldDB" id="A0A4Y2EQA1"/>
<evidence type="ECO:0000313" key="2">
    <source>
        <dbReference type="EMBL" id="GBM30121.1"/>
    </source>
</evidence>
<evidence type="ECO:0000313" key="3">
    <source>
        <dbReference type="EMBL" id="GBM30137.1"/>
    </source>
</evidence>